<evidence type="ECO:0000313" key="2">
    <source>
        <dbReference type="Proteomes" id="UP000225564"/>
    </source>
</evidence>
<name>A0A1W6JUT1_9CAUD</name>
<organism evidence="1 2">
    <name type="scientific">Vibrio phage pVco-5</name>
    <dbReference type="NCBI Taxonomy" id="1965485"/>
    <lineage>
        <taxon>Viruses</taxon>
        <taxon>Duplodnaviria</taxon>
        <taxon>Heunggongvirae</taxon>
        <taxon>Uroviricota</taxon>
        <taxon>Caudoviricetes</taxon>
        <taxon>Schitoviridae</taxon>
        <taxon>Vicoquintavirus</taxon>
        <taxon>Vicoquintavirus Pvco5</taxon>
    </lineage>
</organism>
<accession>A0A1W6JUT1</accession>
<gene>
    <name evidence="1" type="ORF">pVco5_046</name>
</gene>
<keyword evidence="2" id="KW-1185">Reference proteome</keyword>
<sequence length="90" mass="10728">MQLLVMRKFPEYLCFPQSHVTVYRHMLVGVIPELFGRSNNYCYLPVMSELMEHTGNSYGYNGGYNKSKPVNPRHDTWLLKLKRWYAERVQ</sequence>
<dbReference type="Proteomes" id="UP000225564">
    <property type="component" value="Segment"/>
</dbReference>
<reference evidence="1 2" key="1">
    <citation type="submission" date="2017-02" db="EMBL/GenBank/DDBJ databases">
        <title>Comeplete genome sequence of Bacteriophage pVco-5, that infects Vibrio corallilyticus.</title>
        <authorList>
            <person name="Kim H.J."/>
            <person name="Park S.C."/>
        </authorList>
    </citation>
    <scope>NUCLEOTIDE SEQUENCE [LARGE SCALE GENOMIC DNA]</scope>
</reference>
<protein>
    <submittedName>
        <fullName evidence="1">Uncharacterized protein</fullName>
    </submittedName>
</protein>
<proteinExistence type="predicted"/>
<evidence type="ECO:0000313" key="1">
    <source>
        <dbReference type="EMBL" id="ARM71034.1"/>
    </source>
</evidence>
<dbReference type="EMBL" id="KY612839">
    <property type="protein sequence ID" value="ARM71034.1"/>
    <property type="molecule type" value="Genomic_DNA"/>
</dbReference>